<keyword evidence="2" id="KW-1185">Reference proteome</keyword>
<keyword evidence="1" id="KW-0167">Capsid protein</keyword>
<dbReference type="OrthoDB" id="1655185at2"/>
<sequence length="161" mass="18620">MSSSFYKKDECKTFCICETLEKIKLAQEEAKEAKKSALHHCLKDLDENRLLYDTVPFILQTPYGHPYFTWGNFGDDDCFITVFFKVVDIDCENCCAKLQLLKPNKPIYDDDTGSVELDQICKVDYVTETKECVFVELKCYSAIKCLDPSFVQVNPKKKDCY</sequence>
<dbReference type="Proteomes" id="UP000199159">
    <property type="component" value="Unassembled WGS sequence"/>
</dbReference>
<dbReference type="Pfam" id="PF10612">
    <property type="entry name" value="Spore-coat_CotZ"/>
    <property type="match status" value="1"/>
</dbReference>
<evidence type="ECO:0000313" key="2">
    <source>
        <dbReference type="Proteomes" id="UP000199159"/>
    </source>
</evidence>
<dbReference type="EMBL" id="FNJU01000013">
    <property type="protein sequence ID" value="SDP93030.1"/>
    <property type="molecule type" value="Genomic_DNA"/>
</dbReference>
<proteinExistence type="predicted"/>
<reference evidence="2" key="1">
    <citation type="submission" date="2016-10" db="EMBL/GenBank/DDBJ databases">
        <authorList>
            <person name="Varghese N."/>
            <person name="Submissions S."/>
        </authorList>
    </citation>
    <scope>NUCLEOTIDE SEQUENCE [LARGE SCALE GENOMIC DNA]</scope>
    <source>
        <strain evidence="2">IBRC-M10078</strain>
    </source>
</reference>
<dbReference type="InterPro" id="IPR019593">
    <property type="entry name" value="Spore_coat_protein_Z/Y"/>
</dbReference>
<dbReference type="RefSeq" id="WP_090858432.1">
    <property type="nucleotide sequence ID" value="NZ_FNJU01000013.1"/>
</dbReference>
<protein>
    <submittedName>
        <fullName evidence="1">Spore coat protein Z</fullName>
    </submittedName>
</protein>
<organism evidence="1 2">
    <name type="scientific">Litchfieldia salsa</name>
    <dbReference type="NCBI Taxonomy" id="930152"/>
    <lineage>
        <taxon>Bacteria</taxon>
        <taxon>Bacillati</taxon>
        <taxon>Bacillota</taxon>
        <taxon>Bacilli</taxon>
        <taxon>Bacillales</taxon>
        <taxon>Bacillaceae</taxon>
        <taxon>Litchfieldia</taxon>
    </lineage>
</organism>
<name>A0A1H0WQN4_9BACI</name>
<keyword evidence="1" id="KW-0946">Virion</keyword>
<dbReference type="AlphaFoldDB" id="A0A1H0WQN4"/>
<evidence type="ECO:0000313" key="1">
    <source>
        <dbReference type="EMBL" id="SDP93030.1"/>
    </source>
</evidence>
<accession>A0A1H0WQN4</accession>
<dbReference type="STRING" id="930152.SAMN05216565_113109"/>
<gene>
    <name evidence="1" type="ORF">SAMN05216565_113109</name>
</gene>